<evidence type="ECO:0000313" key="2">
    <source>
        <dbReference type="EMBL" id="QGS35041.1"/>
    </source>
</evidence>
<feature type="region of interest" description="Disordered" evidence="1">
    <location>
        <begin position="1"/>
        <end position="40"/>
    </location>
</feature>
<evidence type="ECO:0000313" key="3">
    <source>
        <dbReference type="Proteomes" id="UP000426857"/>
    </source>
</evidence>
<proteinExistence type="predicted"/>
<dbReference type="Proteomes" id="UP000426857">
    <property type="component" value="Chromosome"/>
</dbReference>
<dbReference type="InterPro" id="IPR003477">
    <property type="entry name" value="PemK-like"/>
</dbReference>
<name>A0A6B8TQL7_9CORY</name>
<sequence>MTPREPDSPANATAVGSGLTTPTGDGREPAIPKRPGPATRLAHRLWRTGLDNGWRGVTAATEWFRGHDTLDRGLALLNEQLGLTPDAEDDGLAHREPATVVRPTAEVARSIVYAPDMDGQTDPGEVVWAPVLLEGDAEKPRERAVVVVGRHKQTLLGALISTHERHADSPTWLFIGSGAWDPEGRPSWVRLDKIIEVPEVGIRRSGAVMPRRRFDRIAARLRSDYHWS</sequence>
<accession>A0A6B8TQL7</accession>
<evidence type="ECO:0008006" key="4">
    <source>
        <dbReference type="Google" id="ProtNLM"/>
    </source>
</evidence>
<protein>
    <recommendedName>
        <fullName evidence="4">Type II toxin-antitoxin system PemK/MazF family toxin</fullName>
    </recommendedName>
</protein>
<dbReference type="Pfam" id="PF02452">
    <property type="entry name" value="PemK_toxin"/>
    <property type="match status" value="1"/>
</dbReference>
<dbReference type="GO" id="GO:0003677">
    <property type="term" value="F:DNA binding"/>
    <property type="evidence" value="ECO:0007669"/>
    <property type="project" value="InterPro"/>
</dbReference>
<dbReference type="SUPFAM" id="SSF50118">
    <property type="entry name" value="Cell growth inhibitor/plasmid maintenance toxic component"/>
    <property type="match status" value="1"/>
</dbReference>
<dbReference type="KEGG" id="cxe:FOB82_08870"/>
<organism evidence="2 3">
    <name type="scientific">Corynebacterium xerosis</name>
    <dbReference type="NCBI Taxonomy" id="1725"/>
    <lineage>
        <taxon>Bacteria</taxon>
        <taxon>Bacillati</taxon>
        <taxon>Actinomycetota</taxon>
        <taxon>Actinomycetes</taxon>
        <taxon>Mycobacteriales</taxon>
        <taxon>Corynebacteriaceae</taxon>
        <taxon>Corynebacterium</taxon>
    </lineage>
</organism>
<evidence type="ECO:0000256" key="1">
    <source>
        <dbReference type="SAM" id="MobiDB-lite"/>
    </source>
</evidence>
<dbReference type="EMBL" id="CP046322">
    <property type="protein sequence ID" value="QGS35041.1"/>
    <property type="molecule type" value="Genomic_DNA"/>
</dbReference>
<gene>
    <name evidence="2" type="ORF">FOB82_08870</name>
</gene>
<dbReference type="AlphaFoldDB" id="A0A6B8TQL7"/>
<reference evidence="2 3" key="1">
    <citation type="submission" date="2019-11" db="EMBL/GenBank/DDBJ databases">
        <title>FDA dAtabase for Regulatory Grade micrObial Sequences (FDA-ARGOS): Supporting development and validation of Infectious Disease Dx tests.</title>
        <authorList>
            <person name="Kerrigan L."/>
            <person name="Long C."/>
            <person name="Tallon L."/>
            <person name="Sadzewicz L."/>
            <person name="Vavikolanu K."/>
            <person name="Mehta A."/>
            <person name="Aluvathingal J."/>
            <person name="Nadendla S."/>
            <person name="Yan Y."/>
            <person name="Sichtig H."/>
        </authorList>
    </citation>
    <scope>NUCLEOTIDE SEQUENCE [LARGE SCALE GENOMIC DNA]</scope>
    <source>
        <strain evidence="2 3">FDAARGOS_674</strain>
    </source>
</reference>
<dbReference type="RefSeq" id="WP_155869673.1">
    <property type="nucleotide sequence ID" value="NZ_CP046322.1"/>
</dbReference>